<keyword evidence="3" id="KW-1185">Reference proteome</keyword>
<gene>
    <name evidence="2" type="ORF">SeMB42_g06111</name>
    <name evidence="1" type="ORF">SeMB42_g07334</name>
</gene>
<sequence>MSRSKLESDNLNHISFPLQIRMLSKAVVALLAASSAALVSADDRLGGYSGEKYAADTYKDGAYNTEYMVKNDGYVSDKAPGIIYDKVDYRPEYKEAVVEVPYKMKGPRYEGHIKFPSEYAKYETLSEGPYVPEMKQSKIYAPIYEKQFVCPKHEKMVVVKVPAKCACEPIEVKPKIVKAPEFKEYKQVGKGY</sequence>
<dbReference type="VEuPathDB" id="FungiDB:SeMB42_g07334"/>
<reference evidence="1 3" key="1">
    <citation type="journal article" date="2019" name="Sci. Rep.">
        <title>Comparative genomics of chytrid fungi reveal insights into the obligate biotrophic and pathogenic lifestyle of Synchytrium endobioticum.</title>
        <authorList>
            <person name="van de Vossenberg B.T.L.H."/>
            <person name="Warris S."/>
            <person name="Nguyen H.D.T."/>
            <person name="van Gent-Pelzer M.P.E."/>
            <person name="Joly D.L."/>
            <person name="van de Geest H.C."/>
            <person name="Bonants P.J.M."/>
            <person name="Smith D.S."/>
            <person name="Levesque C.A."/>
            <person name="van der Lee T.A.J."/>
        </authorList>
    </citation>
    <scope>NUCLEOTIDE SEQUENCE [LARGE SCALE GENOMIC DNA]</scope>
    <source>
        <strain evidence="1 3">MB42</strain>
    </source>
</reference>
<accession>A0A507BYM9</accession>
<dbReference type="EMBL" id="QEAN01000323">
    <property type="protein sequence ID" value="TPX40192.1"/>
    <property type="molecule type" value="Genomic_DNA"/>
</dbReference>
<dbReference type="VEuPathDB" id="FungiDB:SeMB42_g06111"/>
<name>A0A507BYM9_9FUNG</name>
<dbReference type="EMBL" id="QEAN01000503">
    <property type="protein sequence ID" value="TPX34410.1"/>
    <property type="molecule type" value="Genomic_DNA"/>
</dbReference>
<evidence type="ECO:0000313" key="2">
    <source>
        <dbReference type="EMBL" id="TPX40192.1"/>
    </source>
</evidence>
<dbReference type="Proteomes" id="UP000317494">
    <property type="component" value="Unassembled WGS sequence"/>
</dbReference>
<comment type="caution">
    <text evidence="1">The sequence shown here is derived from an EMBL/GenBank/DDBJ whole genome shotgun (WGS) entry which is preliminary data.</text>
</comment>
<evidence type="ECO:0000313" key="3">
    <source>
        <dbReference type="Proteomes" id="UP000317494"/>
    </source>
</evidence>
<protein>
    <submittedName>
        <fullName evidence="1">Uncharacterized protein</fullName>
    </submittedName>
</protein>
<organism evidence="1 3">
    <name type="scientific">Synchytrium endobioticum</name>
    <dbReference type="NCBI Taxonomy" id="286115"/>
    <lineage>
        <taxon>Eukaryota</taxon>
        <taxon>Fungi</taxon>
        <taxon>Fungi incertae sedis</taxon>
        <taxon>Chytridiomycota</taxon>
        <taxon>Chytridiomycota incertae sedis</taxon>
        <taxon>Chytridiomycetes</taxon>
        <taxon>Synchytriales</taxon>
        <taxon>Synchytriaceae</taxon>
        <taxon>Synchytrium</taxon>
    </lineage>
</organism>
<evidence type="ECO:0000313" key="1">
    <source>
        <dbReference type="EMBL" id="TPX34410.1"/>
    </source>
</evidence>
<proteinExistence type="predicted"/>
<dbReference type="AlphaFoldDB" id="A0A507BYM9"/>